<gene>
    <name evidence="2" type="ORF">ACFQNJ_15055</name>
</gene>
<dbReference type="Proteomes" id="UP001596495">
    <property type="component" value="Unassembled WGS sequence"/>
</dbReference>
<feature type="transmembrane region" description="Helical" evidence="1">
    <location>
        <begin position="98"/>
        <end position="120"/>
    </location>
</feature>
<keyword evidence="1" id="KW-1133">Transmembrane helix</keyword>
<dbReference type="EMBL" id="JBHTBX010000011">
    <property type="protein sequence ID" value="MFC7435832.1"/>
    <property type="molecule type" value="Genomic_DNA"/>
</dbReference>
<feature type="transmembrane region" description="Helical" evidence="1">
    <location>
        <begin position="132"/>
        <end position="150"/>
    </location>
</feature>
<keyword evidence="1" id="KW-0472">Membrane</keyword>
<accession>A0ABW2RCJ2</accession>
<feature type="transmembrane region" description="Helical" evidence="1">
    <location>
        <begin position="64"/>
        <end position="86"/>
    </location>
</feature>
<evidence type="ECO:0000313" key="3">
    <source>
        <dbReference type="Proteomes" id="UP001596495"/>
    </source>
</evidence>
<evidence type="ECO:0000313" key="2">
    <source>
        <dbReference type="EMBL" id="MFC7435832.1"/>
    </source>
</evidence>
<comment type="caution">
    <text evidence="2">The sequence shown here is derived from an EMBL/GenBank/DDBJ whole genome shotgun (WGS) entry which is preliminary data.</text>
</comment>
<evidence type="ECO:0000256" key="1">
    <source>
        <dbReference type="SAM" id="Phobius"/>
    </source>
</evidence>
<keyword evidence="1" id="KW-0812">Transmembrane</keyword>
<organism evidence="2 3">
    <name type="scientific">Hydrogenophaga bisanensis</name>
    <dbReference type="NCBI Taxonomy" id="439611"/>
    <lineage>
        <taxon>Bacteria</taxon>
        <taxon>Pseudomonadati</taxon>
        <taxon>Pseudomonadota</taxon>
        <taxon>Betaproteobacteria</taxon>
        <taxon>Burkholderiales</taxon>
        <taxon>Comamonadaceae</taxon>
        <taxon>Hydrogenophaga</taxon>
    </lineage>
</organism>
<sequence length="159" mass="16789">MRSGARHDAPSVRWTRRLGVLLCAWVLAAAWGSVVQTQWNLRALVDVGVEIPASDWLRVTAQDLIGFAPVYGVILAVGWLFALPVASALARWWPAGRSALLAAAAGVGMVAAVRTVDAVAPMPVFIDATRHLPGLLAMAAGAVLAGLLYARLTARLTSR</sequence>
<keyword evidence="3" id="KW-1185">Reference proteome</keyword>
<dbReference type="RefSeq" id="WP_374639366.1">
    <property type="nucleotide sequence ID" value="NZ_JBHTBX010000011.1"/>
</dbReference>
<proteinExistence type="predicted"/>
<protein>
    <submittedName>
        <fullName evidence="2">Uncharacterized protein</fullName>
    </submittedName>
</protein>
<name>A0ABW2RCJ2_9BURK</name>
<reference evidence="3" key="1">
    <citation type="journal article" date="2019" name="Int. J. Syst. Evol. Microbiol.">
        <title>The Global Catalogue of Microorganisms (GCM) 10K type strain sequencing project: providing services to taxonomists for standard genome sequencing and annotation.</title>
        <authorList>
            <consortium name="The Broad Institute Genomics Platform"/>
            <consortium name="The Broad Institute Genome Sequencing Center for Infectious Disease"/>
            <person name="Wu L."/>
            <person name="Ma J."/>
        </authorList>
    </citation>
    <scope>NUCLEOTIDE SEQUENCE [LARGE SCALE GENOMIC DNA]</scope>
    <source>
        <strain evidence="3">CCUG 54518</strain>
    </source>
</reference>